<dbReference type="RefSeq" id="WP_016201507.1">
    <property type="nucleotide sequence ID" value="NZ_WNHB01000004.1"/>
</dbReference>
<dbReference type="Proteomes" id="UP000440978">
    <property type="component" value="Unassembled WGS sequence"/>
</dbReference>
<sequence length="426" mass="48761">MNKLIKDSDVEWIGEIPHHWNIVYFHQFFKQIKNKNVDLQEKNLLSLSYGNIVRKDINSKDGLLPENFDGYNIIEKGDIVLRLTDLQNDHKSLRVGLSTERGIITSAYVSIRKKSKDLYEKFAYYYLHTFDLVKGFYGMGAGVRQGLNFDGLKKLPVLLPPLNEQIEIVKLLDEKLSRTNSIIENTKLSVEELKNYKQTLIKQLITKGLNQNVELMDSGIDFIGEVPVGWAKKKISWIFETIGSGTTPKSTNENYYDGNIHWLNTGDLNDGFINDTKRKITKTALDEVSSLKIYPKNSLVIAMYGATIGKLGITQIPVTTNQACCVMSEAKHENIRFIFYWLLGIRKKIVSLGYGGTQPNISQETIKNIKIPLPPIDEQNEIVKYLDNKCLHIDSLIERKEQFIIQLEEYKKSIIYEYVTGKKGVL</sequence>
<keyword evidence="5" id="KW-0255">Endonuclease</keyword>
<reference evidence="5 6" key="1">
    <citation type="submission" date="2019-11" db="EMBL/GenBank/DDBJ databases">
        <title>Terrilactibacillus tamarindus sp. nov. BCM23-1 isolated from bark of Tamarindus indica.</title>
        <authorList>
            <person name="Kingkaew E."/>
            <person name="Tanasupawat S."/>
        </authorList>
    </citation>
    <scope>NUCLEOTIDE SEQUENCE [LARGE SCALE GENOMIC DNA]</scope>
    <source>
        <strain evidence="5 6">BCM23-1</strain>
    </source>
</reference>
<evidence type="ECO:0000259" key="4">
    <source>
        <dbReference type="Pfam" id="PF01420"/>
    </source>
</evidence>
<feature type="domain" description="Type I restriction modification DNA specificity" evidence="4">
    <location>
        <begin position="227"/>
        <end position="388"/>
    </location>
</feature>
<dbReference type="GO" id="GO:0003677">
    <property type="term" value="F:DNA binding"/>
    <property type="evidence" value="ECO:0007669"/>
    <property type="project" value="UniProtKB-KW"/>
</dbReference>
<feature type="domain" description="Type I restriction modification DNA specificity" evidence="4">
    <location>
        <begin position="63"/>
        <end position="191"/>
    </location>
</feature>
<dbReference type="SUPFAM" id="SSF116734">
    <property type="entry name" value="DNA methylase specificity domain"/>
    <property type="match status" value="2"/>
</dbReference>
<dbReference type="Gene3D" id="1.10.287.1120">
    <property type="entry name" value="Bipartite methylase S protein"/>
    <property type="match status" value="1"/>
</dbReference>
<evidence type="ECO:0000313" key="5">
    <source>
        <dbReference type="EMBL" id="MTT31096.1"/>
    </source>
</evidence>
<keyword evidence="2" id="KW-0680">Restriction system</keyword>
<gene>
    <name evidence="5" type="ORF">GMB86_03595</name>
</gene>
<evidence type="ECO:0000256" key="2">
    <source>
        <dbReference type="ARBA" id="ARBA00022747"/>
    </source>
</evidence>
<dbReference type="CDD" id="cd17280">
    <property type="entry name" value="RMtype1_S_MspEN3ORF6650P_TRD2-CR2_like"/>
    <property type="match status" value="1"/>
</dbReference>
<keyword evidence="5" id="KW-0378">Hydrolase</keyword>
<organism evidence="5 6">
    <name type="scientific">Terrilactibacillus tamarindi</name>
    <dbReference type="NCBI Taxonomy" id="2599694"/>
    <lineage>
        <taxon>Bacteria</taxon>
        <taxon>Bacillati</taxon>
        <taxon>Bacillota</taxon>
        <taxon>Bacilli</taxon>
        <taxon>Bacillales</taxon>
        <taxon>Bacillaceae</taxon>
        <taxon>Terrilactibacillus</taxon>
    </lineage>
</organism>
<dbReference type="OrthoDB" id="9795776at2"/>
<dbReference type="Gene3D" id="3.90.220.20">
    <property type="entry name" value="DNA methylase specificity domains"/>
    <property type="match status" value="2"/>
</dbReference>
<dbReference type="InterPro" id="IPR044946">
    <property type="entry name" value="Restrct_endonuc_typeI_TRD_sf"/>
</dbReference>
<accession>A0A6N8CSW6</accession>
<protein>
    <submittedName>
        <fullName evidence="5">Restriction endonuclease subunit S</fullName>
    </submittedName>
</protein>
<dbReference type="GO" id="GO:0004519">
    <property type="term" value="F:endonuclease activity"/>
    <property type="evidence" value="ECO:0007669"/>
    <property type="project" value="UniProtKB-KW"/>
</dbReference>
<dbReference type="GO" id="GO:0009307">
    <property type="term" value="P:DNA restriction-modification system"/>
    <property type="evidence" value="ECO:0007669"/>
    <property type="project" value="UniProtKB-KW"/>
</dbReference>
<comment type="similarity">
    <text evidence="1">Belongs to the type-I restriction system S methylase family.</text>
</comment>
<dbReference type="Pfam" id="PF01420">
    <property type="entry name" value="Methylase_S"/>
    <property type="match status" value="2"/>
</dbReference>
<keyword evidence="3" id="KW-0238">DNA-binding</keyword>
<dbReference type="InterPro" id="IPR052021">
    <property type="entry name" value="Type-I_RS_S_subunit"/>
</dbReference>
<dbReference type="InterPro" id="IPR000055">
    <property type="entry name" value="Restrct_endonuc_typeI_TRD"/>
</dbReference>
<dbReference type="AlphaFoldDB" id="A0A6N8CSW6"/>
<proteinExistence type="inferred from homology"/>
<evidence type="ECO:0000313" key="6">
    <source>
        <dbReference type="Proteomes" id="UP000440978"/>
    </source>
</evidence>
<evidence type="ECO:0000256" key="3">
    <source>
        <dbReference type="ARBA" id="ARBA00023125"/>
    </source>
</evidence>
<keyword evidence="6" id="KW-1185">Reference proteome</keyword>
<comment type="caution">
    <text evidence="5">The sequence shown here is derived from an EMBL/GenBank/DDBJ whole genome shotgun (WGS) entry which is preliminary data.</text>
</comment>
<name>A0A6N8CSW6_9BACI</name>
<evidence type="ECO:0000256" key="1">
    <source>
        <dbReference type="ARBA" id="ARBA00010923"/>
    </source>
</evidence>
<dbReference type="PANTHER" id="PTHR30408:SF12">
    <property type="entry name" value="TYPE I RESTRICTION ENZYME MJAVIII SPECIFICITY SUBUNIT"/>
    <property type="match status" value="1"/>
</dbReference>
<keyword evidence="5" id="KW-0540">Nuclease</keyword>
<dbReference type="EMBL" id="WNHB01000004">
    <property type="protein sequence ID" value="MTT31096.1"/>
    <property type="molecule type" value="Genomic_DNA"/>
</dbReference>
<dbReference type="PANTHER" id="PTHR30408">
    <property type="entry name" value="TYPE-1 RESTRICTION ENZYME ECOKI SPECIFICITY PROTEIN"/>
    <property type="match status" value="1"/>
</dbReference>